<proteinExistence type="predicted"/>
<dbReference type="Proteomes" id="UP000490800">
    <property type="component" value="Unassembled WGS sequence"/>
</dbReference>
<dbReference type="EMBL" id="RHLK01000030">
    <property type="protein sequence ID" value="MVP02584.1"/>
    <property type="molecule type" value="Genomic_DNA"/>
</dbReference>
<sequence>MSKLLRLSKLFHPKSGRSLMLPVDHGTTYGPLRGLSSMPELVRIANRFRLQALIAHKGAIHRALEGDEPAWGTEFILHLSASTTLGPDPSRKQIVSTVRHGLQIGAAGISVHVNVGVPQEHEMIRDLGIVCDEAYAWGMPVLAMMNVQEDTSSLSATSRKIAHAVRLAGELGADLVKIQNPSSPEAAAEVVSAFDIPVLLAGGNSTTDKLAFFRGVQEMLDAGGRGLCVGRNLFEDPHPSHMCQALSDLVHKRCSPEEAYNTYSLYEQELVLTGNPSRAKISHLDMETWEEYA</sequence>
<keyword evidence="2" id="KW-1185">Reference proteome</keyword>
<dbReference type="RefSeq" id="WP_157338928.1">
    <property type="nucleotide sequence ID" value="NZ_RHLK01000030.1"/>
</dbReference>
<dbReference type="PIRSF" id="PIRSF038992">
    <property type="entry name" value="Aldolase_Ia"/>
    <property type="match status" value="1"/>
</dbReference>
<evidence type="ECO:0000313" key="1">
    <source>
        <dbReference type="EMBL" id="MVP02584.1"/>
    </source>
</evidence>
<dbReference type="PANTHER" id="PTHR47916:SF1">
    <property type="entry name" value="3-HYDROXY-5-PHOSPHONOOXYPENTANE-2,4-DIONE THIOLASE"/>
    <property type="match status" value="1"/>
</dbReference>
<dbReference type="SUPFAM" id="SSF51569">
    <property type="entry name" value="Aldolase"/>
    <property type="match status" value="1"/>
</dbReference>
<protein>
    <submittedName>
        <fullName evidence="1">Deoxyribose-phosphate aldolase</fullName>
    </submittedName>
</protein>
<dbReference type="OrthoDB" id="5915071at2"/>
<dbReference type="Gene3D" id="3.20.20.70">
    <property type="entry name" value="Aldolase class I"/>
    <property type="match status" value="1"/>
</dbReference>
<dbReference type="GO" id="GO:0004332">
    <property type="term" value="F:fructose-bisphosphate aldolase activity"/>
    <property type="evidence" value="ECO:0007669"/>
    <property type="project" value="InterPro"/>
</dbReference>
<dbReference type="AlphaFoldDB" id="A0A7X3FNE7"/>
<dbReference type="PANTHER" id="PTHR47916">
    <property type="entry name" value="FRUCTOSE-BISPHOSPHATE ALDOLASE CLASS 1"/>
    <property type="match status" value="1"/>
</dbReference>
<dbReference type="SMART" id="SM01133">
    <property type="entry name" value="DeoC"/>
    <property type="match status" value="1"/>
</dbReference>
<dbReference type="Pfam" id="PF01791">
    <property type="entry name" value="DeoC"/>
    <property type="match status" value="1"/>
</dbReference>
<gene>
    <name evidence="1" type="ORF">EDM21_24255</name>
</gene>
<dbReference type="InterPro" id="IPR013785">
    <property type="entry name" value="Aldolase_TIM"/>
</dbReference>
<organism evidence="1 2">
    <name type="scientific">Paenibacillus lutrae</name>
    <dbReference type="NCBI Taxonomy" id="2078573"/>
    <lineage>
        <taxon>Bacteria</taxon>
        <taxon>Bacillati</taxon>
        <taxon>Bacillota</taxon>
        <taxon>Bacilli</taxon>
        <taxon>Bacillales</taxon>
        <taxon>Paenibacillaceae</taxon>
        <taxon>Paenibacillus</taxon>
    </lineage>
</organism>
<name>A0A7X3FNE7_9BACL</name>
<reference evidence="1 2" key="1">
    <citation type="journal article" date="2019" name="Microorganisms">
        <title>Paenibacillus lutrae sp. nov., A Chitinolytic Species Isolated from A River Otter in Castril Natural Park, Granada, Spain.</title>
        <authorList>
            <person name="Rodriguez M."/>
            <person name="Reina J.C."/>
            <person name="Bejar V."/>
            <person name="Llamas I."/>
        </authorList>
    </citation>
    <scope>NUCLEOTIDE SEQUENCE [LARGE SCALE GENOMIC DNA]</scope>
    <source>
        <strain evidence="1 2">N10</strain>
    </source>
</reference>
<dbReference type="InterPro" id="IPR050456">
    <property type="entry name" value="DeoC/FbaB_aldolase"/>
</dbReference>
<accession>A0A7X3FNE7</accession>
<comment type="caution">
    <text evidence="1">The sequence shown here is derived from an EMBL/GenBank/DDBJ whole genome shotgun (WGS) entry which is preliminary data.</text>
</comment>
<dbReference type="InterPro" id="IPR002915">
    <property type="entry name" value="DeoC/FbaB/LacD_aldolase"/>
</dbReference>
<evidence type="ECO:0000313" key="2">
    <source>
        <dbReference type="Proteomes" id="UP000490800"/>
    </source>
</evidence>
<dbReference type="InterPro" id="IPR041720">
    <property type="entry name" value="FbaB-like"/>
</dbReference>